<evidence type="ECO:0000313" key="2">
    <source>
        <dbReference type="Proteomes" id="UP001501570"/>
    </source>
</evidence>
<organism evidence="1 2">
    <name type="scientific">Rugosimonospora acidiphila</name>
    <dbReference type="NCBI Taxonomy" id="556531"/>
    <lineage>
        <taxon>Bacteria</taxon>
        <taxon>Bacillati</taxon>
        <taxon>Actinomycetota</taxon>
        <taxon>Actinomycetes</taxon>
        <taxon>Micromonosporales</taxon>
        <taxon>Micromonosporaceae</taxon>
        <taxon>Rugosimonospora</taxon>
    </lineage>
</organism>
<comment type="caution">
    <text evidence="1">The sequence shown here is derived from an EMBL/GenBank/DDBJ whole genome shotgun (WGS) entry which is preliminary data.</text>
</comment>
<proteinExistence type="predicted"/>
<sequence>MDITVLIADWAHLGEAAPDQRLDLLMDAAFPDEGWDVPDPECGWVWQSGTDAPWLARYVFRGTSGSYKAHFRTGQAWEKMRDAADADLRATLDRFLSGLFWYGPNPDDEATHVRGGLFAEKVGRGRGVLLSYPPDDMPVLVKSWVEAQPRIGELREPFDAHAVRPTEQWIRDFDEFADVLNCWGEVVGEADSRGWGLVGLPS</sequence>
<gene>
    <name evidence="1" type="ORF">GCM10023322_80960</name>
</gene>
<keyword evidence="2" id="KW-1185">Reference proteome</keyword>
<protein>
    <submittedName>
        <fullName evidence="1">Uncharacterized protein</fullName>
    </submittedName>
</protein>
<name>A0ABP9SUB3_9ACTN</name>
<dbReference type="Proteomes" id="UP001501570">
    <property type="component" value="Unassembled WGS sequence"/>
</dbReference>
<dbReference type="EMBL" id="BAABJQ010000049">
    <property type="protein sequence ID" value="GAA5201283.1"/>
    <property type="molecule type" value="Genomic_DNA"/>
</dbReference>
<evidence type="ECO:0000313" key="1">
    <source>
        <dbReference type="EMBL" id="GAA5201283.1"/>
    </source>
</evidence>
<reference evidence="2" key="1">
    <citation type="journal article" date="2019" name="Int. J. Syst. Evol. Microbiol.">
        <title>The Global Catalogue of Microorganisms (GCM) 10K type strain sequencing project: providing services to taxonomists for standard genome sequencing and annotation.</title>
        <authorList>
            <consortium name="The Broad Institute Genomics Platform"/>
            <consortium name="The Broad Institute Genome Sequencing Center for Infectious Disease"/>
            <person name="Wu L."/>
            <person name="Ma J."/>
        </authorList>
    </citation>
    <scope>NUCLEOTIDE SEQUENCE [LARGE SCALE GENOMIC DNA]</scope>
    <source>
        <strain evidence="2">JCM 18304</strain>
    </source>
</reference>
<accession>A0ABP9SUB3</accession>